<dbReference type="EMBL" id="FOLO01000023">
    <property type="protein sequence ID" value="SFC92218.1"/>
    <property type="molecule type" value="Genomic_DNA"/>
</dbReference>
<dbReference type="Pfam" id="PF14234">
    <property type="entry name" value="DUF4336"/>
    <property type="match status" value="1"/>
</dbReference>
<dbReference type="AlphaFoldDB" id="A0A1I1N9S2"/>
<gene>
    <name evidence="1" type="ORF">SAMN02745724_02924</name>
</gene>
<proteinExistence type="predicted"/>
<organism evidence="1 2">
    <name type="scientific">Pseudoalteromonas denitrificans DSM 6059</name>
    <dbReference type="NCBI Taxonomy" id="1123010"/>
    <lineage>
        <taxon>Bacteria</taxon>
        <taxon>Pseudomonadati</taxon>
        <taxon>Pseudomonadota</taxon>
        <taxon>Gammaproteobacteria</taxon>
        <taxon>Alteromonadales</taxon>
        <taxon>Pseudoalteromonadaceae</taxon>
        <taxon>Pseudoalteromonas</taxon>
    </lineage>
</organism>
<keyword evidence="2" id="KW-1185">Reference proteome</keyword>
<sequence>MLNKISHNIWTVEGEAVSFYGMPYTTRMTVIRLKNNALWLHSPLAISEELIQELKNLGEVKFLISPNKLHHLFLPDWIKQYPNALTFSSPGLKEKRTDIQFNKALQMTADPLWEEEIDQTIFKGSSAMQEVIFLHKSSKTLILTDLIENFKPDTFNWWQKPIAKFSGIVSPHGKTPLDWRMSFIFGKKAAKKSFETMLQWQPEHIIISHGKCIIGNGTEFLKSSFSWV</sequence>
<dbReference type="SUPFAM" id="SSF56281">
    <property type="entry name" value="Metallo-hydrolase/oxidoreductase"/>
    <property type="match status" value="1"/>
</dbReference>
<protein>
    <recommendedName>
        <fullName evidence="3">DUF4336 domain-containing protein</fullName>
    </recommendedName>
</protein>
<dbReference type="RefSeq" id="WP_091985422.1">
    <property type="nucleotide sequence ID" value="NZ_FOLO01000023.1"/>
</dbReference>
<name>A0A1I1N9S2_9GAMM</name>
<dbReference type="PANTHER" id="PTHR33835">
    <property type="entry name" value="YALI0C07656P"/>
    <property type="match status" value="1"/>
</dbReference>
<evidence type="ECO:0000313" key="2">
    <source>
        <dbReference type="Proteomes" id="UP000198862"/>
    </source>
</evidence>
<dbReference type="InterPro" id="IPR025638">
    <property type="entry name" value="DUF4336"/>
</dbReference>
<dbReference type="STRING" id="1123010.SAMN02745724_02924"/>
<dbReference type="Proteomes" id="UP000198862">
    <property type="component" value="Unassembled WGS sequence"/>
</dbReference>
<dbReference type="InterPro" id="IPR036866">
    <property type="entry name" value="RibonucZ/Hydroxyglut_hydro"/>
</dbReference>
<evidence type="ECO:0000313" key="1">
    <source>
        <dbReference type="EMBL" id="SFC92218.1"/>
    </source>
</evidence>
<dbReference type="OrthoDB" id="450111at2"/>
<accession>A0A1I1N9S2</accession>
<evidence type="ECO:0008006" key="3">
    <source>
        <dbReference type="Google" id="ProtNLM"/>
    </source>
</evidence>
<dbReference type="PANTHER" id="PTHR33835:SF1">
    <property type="entry name" value="METALLO-BETA-LACTAMASE DOMAIN-CONTAINING PROTEIN"/>
    <property type="match status" value="1"/>
</dbReference>
<reference evidence="1 2" key="1">
    <citation type="submission" date="2016-10" db="EMBL/GenBank/DDBJ databases">
        <authorList>
            <person name="de Groot N.N."/>
        </authorList>
    </citation>
    <scope>NUCLEOTIDE SEQUENCE [LARGE SCALE GENOMIC DNA]</scope>
    <source>
        <strain evidence="1 2">DSM 6059</strain>
    </source>
</reference>